<dbReference type="EMBL" id="JABXXR010000031">
    <property type="protein sequence ID" value="NVN40199.1"/>
    <property type="molecule type" value="Genomic_DNA"/>
</dbReference>
<proteinExistence type="inferred from homology"/>
<keyword evidence="6" id="KW-0029">Amino-acid transport</keyword>
<protein>
    <submittedName>
        <fullName evidence="11">ABC transporter substrate-binding protein/permease</fullName>
    </submittedName>
</protein>
<dbReference type="GO" id="GO:0022857">
    <property type="term" value="F:transmembrane transporter activity"/>
    <property type="evidence" value="ECO:0007669"/>
    <property type="project" value="InterPro"/>
</dbReference>
<dbReference type="SUPFAM" id="SSF53850">
    <property type="entry name" value="Periplasmic binding protein-like II"/>
    <property type="match status" value="1"/>
</dbReference>
<evidence type="ECO:0000313" key="11">
    <source>
        <dbReference type="EMBL" id="NVN40199.1"/>
    </source>
</evidence>
<evidence type="ECO:0000256" key="1">
    <source>
        <dbReference type="ARBA" id="ARBA00004429"/>
    </source>
</evidence>
<dbReference type="PROSITE" id="PS50928">
    <property type="entry name" value="ABC_TM1"/>
    <property type="match status" value="1"/>
</dbReference>
<dbReference type="Gene3D" id="3.40.190.10">
    <property type="entry name" value="Periplasmic binding protein-like II"/>
    <property type="match status" value="2"/>
</dbReference>
<comment type="caution">
    <text evidence="11">The sequence shown here is derived from an EMBL/GenBank/DDBJ whole genome shotgun (WGS) entry which is preliminary data.</text>
</comment>
<evidence type="ECO:0000313" key="12">
    <source>
        <dbReference type="Proteomes" id="UP000585665"/>
    </source>
</evidence>
<evidence type="ECO:0000256" key="9">
    <source>
        <dbReference type="RuleBase" id="RU363032"/>
    </source>
</evidence>
<feature type="transmembrane region" description="Helical" evidence="9">
    <location>
        <begin position="267"/>
        <end position="298"/>
    </location>
</feature>
<comment type="subcellular location">
    <subcellularLocation>
        <location evidence="1">Cell inner membrane</location>
        <topology evidence="1">Multi-pass membrane protein</topology>
    </subcellularLocation>
    <subcellularLocation>
        <location evidence="9">Cell membrane</location>
        <topology evidence="9">Multi-pass membrane protein</topology>
    </subcellularLocation>
</comment>
<dbReference type="InterPro" id="IPR035906">
    <property type="entry name" value="MetI-like_sf"/>
</dbReference>
<keyword evidence="4" id="KW-1003">Cell membrane</keyword>
<dbReference type="InterPro" id="IPR010065">
    <property type="entry name" value="AA_ABC_transptr_permease_3TM"/>
</dbReference>
<feature type="transmembrane region" description="Helical" evidence="9">
    <location>
        <begin position="319"/>
        <end position="340"/>
    </location>
</feature>
<dbReference type="CDD" id="cd06261">
    <property type="entry name" value="TM_PBP2"/>
    <property type="match status" value="1"/>
</dbReference>
<keyword evidence="5 9" id="KW-0812">Transmembrane</keyword>
<dbReference type="PANTHER" id="PTHR30614:SF0">
    <property type="entry name" value="L-CYSTINE TRANSPORT SYSTEM PERMEASE PROTEIN TCYL"/>
    <property type="match status" value="1"/>
</dbReference>
<feature type="domain" description="ABC transmembrane type-1" evidence="10">
    <location>
        <begin position="281"/>
        <end position="473"/>
    </location>
</feature>
<comment type="similarity">
    <text evidence="2">Belongs to the binding-protein-dependent transport system permease family. HisMQ subfamily.</text>
</comment>
<feature type="transmembrane region" description="Helical" evidence="9">
    <location>
        <begin position="455"/>
        <end position="473"/>
    </location>
</feature>
<dbReference type="Gene3D" id="1.10.3720.10">
    <property type="entry name" value="MetI-like"/>
    <property type="match status" value="1"/>
</dbReference>
<sequence>MTGTHARADPSSGLVHDGVLDVCTNPTLPPMTFVPGADASDLAGVDIDVARAVAQAWGARMVLHSMDFVGLFPSLESGRCAIVISGVTRQPARERLFDAVSYLPTALVVVARAGTRPIGSLADLSGQMVVTQSGTSYAARLERENAALAAQGRAPIRIQQYPAEEQVVQQVLLGRAFAFVSQDVELGFRARQLHGKVAVILQPQDDNYRSFALYIRKNPTDRAALQAAIDHLDQTGALRAIADKWHIRAATALTQDLSTPPRFDVRAFALALLSVGFARAALVTLAIALLSHATAIALSMPMALALNRPGGVVRRAVGLYVALFRAVPTLLQLLFVWNALPQFFPVFRGDWFSPFLAAWIALSLNEAAYQVEINRAALGAIDPGQLVAGEALGLTRFEVYRHVLFPQALRVALPPTINEFINLLKTTSLASVISLQELMALTQIHVARTFEFTEYYAVALVYYVAMVCVLLLTQKRVERRFHWADRVKAGAHGG</sequence>
<dbReference type="InterPro" id="IPR043429">
    <property type="entry name" value="ArtM/GltK/GlnP/TcyL/YhdX-like"/>
</dbReference>
<evidence type="ECO:0000256" key="5">
    <source>
        <dbReference type="ARBA" id="ARBA00022692"/>
    </source>
</evidence>
<dbReference type="SUPFAM" id="SSF161098">
    <property type="entry name" value="MetI-like"/>
    <property type="match status" value="1"/>
</dbReference>
<dbReference type="SMART" id="SM00062">
    <property type="entry name" value="PBPb"/>
    <property type="match status" value="1"/>
</dbReference>
<evidence type="ECO:0000256" key="7">
    <source>
        <dbReference type="ARBA" id="ARBA00022989"/>
    </source>
</evidence>
<evidence type="ECO:0000256" key="2">
    <source>
        <dbReference type="ARBA" id="ARBA00010072"/>
    </source>
</evidence>
<dbReference type="Pfam" id="PF00497">
    <property type="entry name" value="SBP_bac_3"/>
    <property type="match status" value="1"/>
</dbReference>
<evidence type="ECO:0000256" key="4">
    <source>
        <dbReference type="ARBA" id="ARBA00022475"/>
    </source>
</evidence>
<evidence type="ECO:0000256" key="6">
    <source>
        <dbReference type="ARBA" id="ARBA00022970"/>
    </source>
</evidence>
<keyword evidence="7 9" id="KW-1133">Transmembrane helix</keyword>
<name>A0A850PC02_9PROT</name>
<dbReference type="InterPro" id="IPR000515">
    <property type="entry name" value="MetI-like"/>
</dbReference>
<evidence type="ECO:0000256" key="8">
    <source>
        <dbReference type="ARBA" id="ARBA00023136"/>
    </source>
</evidence>
<dbReference type="PANTHER" id="PTHR30614">
    <property type="entry name" value="MEMBRANE COMPONENT OF AMINO ACID ABC TRANSPORTER"/>
    <property type="match status" value="1"/>
</dbReference>
<dbReference type="Proteomes" id="UP000585665">
    <property type="component" value="Unassembled WGS sequence"/>
</dbReference>
<dbReference type="NCBIfam" id="TIGR01726">
    <property type="entry name" value="HEQRo_perm_3TM"/>
    <property type="match status" value="1"/>
</dbReference>
<reference evidence="11 12" key="1">
    <citation type="submission" date="2020-06" db="EMBL/GenBank/DDBJ databases">
        <title>Description of novel acetic acid bacteria.</title>
        <authorList>
            <person name="Sombolestani A."/>
        </authorList>
    </citation>
    <scope>NUCLEOTIDE SEQUENCE [LARGE SCALE GENOMIC DNA]</scope>
    <source>
        <strain evidence="11 12">LMG 27010</strain>
    </source>
</reference>
<keyword evidence="12" id="KW-1185">Reference proteome</keyword>
<organism evidence="11 12">
    <name type="scientific">Ameyamaea chiangmaiensis</name>
    <dbReference type="NCBI Taxonomy" id="442969"/>
    <lineage>
        <taxon>Bacteria</taxon>
        <taxon>Pseudomonadati</taxon>
        <taxon>Pseudomonadota</taxon>
        <taxon>Alphaproteobacteria</taxon>
        <taxon>Acetobacterales</taxon>
        <taxon>Acetobacteraceae</taxon>
        <taxon>Ameyamaea</taxon>
    </lineage>
</organism>
<gene>
    <name evidence="11" type="ORF">HUK82_06415</name>
</gene>
<dbReference type="AlphaFoldDB" id="A0A850PC02"/>
<accession>A0A850PC02</accession>
<evidence type="ECO:0000256" key="3">
    <source>
        <dbReference type="ARBA" id="ARBA00022448"/>
    </source>
</evidence>
<keyword evidence="3 9" id="KW-0813">Transport</keyword>
<dbReference type="GO" id="GO:0006865">
    <property type="term" value="P:amino acid transport"/>
    <property type="evidence" value="ECO:0007669"/>
    <property type="project" value="UniProtKB-KW"/>
</dbReference>
<evidence type="ECO:0000259" key="10">
    <source>
        <dbReference type="PROSITE" id="PS50928"/>
    </source>
</evidence>
<dbReference type="GO" id="GO:0043190">
    <property type="term" value="C:ATP-binding cassette (ABC) transporter complex"/>
    <property type="evidence" value="ECO:0007669"/>
    <property type="project" value="InterPro"/>
</dbReference>
<dbReference type="InterPro" id="IPR001638">
    <property type="entry name" value="Solute-binding_3/MltF_N"/>
</dbReference>
<dbReference type="Pfam" id="PF00528">
    <property type="entry name" value="BPD_transp_1"/>
    <property type="match status" value="1"/>
</dbReference>
<keyword evidence="8 9" id="KW-0472">Membrane</keyword>